<feature type="region of interest" description="Disordered" evidence="1">
    <location>
        <begin position="85"/>
        <end position="105"/>
    </location>
</feature>
<comment type="caution">
    <text evidence="2">The sequence shown here is derived from an EMBL/GenBank/DDBJ whole genome shotgun (WGS) entry which is preliminary data.</text>
</comment>
<gene>
    <name evidence="2" type="ORF">DY000_02039997</name>
</gene>
<reference evidence="2 3" key="1">
    <citation type="journal article" date="2020" name="BMC Genomics">
        <title>Intraspecific diversification of the crop wild relative Brassica cretica Lam. using demographic model selection.</title>
        <authorList>
            <person name="Kioukis A."/>
            <person name="Michalopoulou V.A."/>
            <person name="Briers L."/>
            <person name="Pirintsos S."/>
            <person name="Studholme D.J."/>
            <person name="Pavlidis P."/>
            <person name="Sarris P.F."/>
        </authorList>
    </citation>
    <scope>NUCLEOTIDE SEQUENCE [LARGE SCALE GENOMIC DNA]</scope>
    <source>
        <strain evidence="3">cv. PFS-1207/04</strain>
    </source>
</reference>
<evidence type="ECO:0000256" key="1">
    <source>
        <dbReference type="SAM" id="MobiDB-lite"/>
    </source>
</evidence>
<keyword evidence="3" id="KW-1185">Reference proteome</keyword>
<evidence type="ECO:0000313" key="2">
    <source>
        <dbReference type="EMBL" id="KAF3531834.1"/>
    </source>
</evidence>
<feature type="region of interest" description="Disordered" evidence="1">
    <location>
        <begin position="117"/>
        <end position="146"/>
    </location>
</feature>
<name>A0ABQ7BGS3_BRACR</name>
<sequence>MEPKEDVGTVQEDNSMLEPADGNSVPDQDPLVLREGPITRSRARAQEKALQHLLKFVRAKVEELDEIKTKPACWFNVFKLSSRTLNSPKERNLQRDHPSNQQGTPVLESSYTSLIQEQQPIQGRTKESKEDVEIDRQEGNNVDRPTIDRMKAMSFDTRLLPNRQ</sequence>
<protein>
    <submittedName>
        <fullName evidence="2">Uncharacterized protein</fullName>
    </submittedName>
</protein>
<evidence type="ECO:0000313" key="3">
    <source>
        <dbReference type="Proteomes" id="UP000266723"/>
    </source>
</evidence>
<proteinExistence type="predicted"/>
<organism evidence="2 3">
    <name type="scientific">Brassica cretica</name>
    <name type="common">Mustard</name>
    <dbReference type="NCBI Taxonomy" id="69181"/>
    <lineage>
        <taxon>Eukaryota</taxon>
        <taxon>Viridiplantae</taxon>
        <taxon>Streptophyta</taxon>
        <taxon>Embryophyta</taxon>
        <taxon>Tracheophyta</taxon>
        <taxon>Spermatophyta</taxon>
        <taxon>Magnoliopsida</taxon>
        <taxon>eudicotyledons</taxon>
        <taxon>Gunneridae</taxon>
        <taxon>Pentapetalae</taxon>
        <taxon>rosids</taxon>
        <taxon>malvids</taxon>
        <taxon>Brassicales</taxon>
        <taxon>Brassicaceae</taxon>
        <taxon>Brassiceae</taxon>
        <taxon>Brassica</taxon>
    </lineage>
</organism>
<dbReference type="EMBL" id="QGKV02001507">
    <property type="protein sequence ID" value="KAF3531834.1"/>
    <property type="molecule type" value="Genomic_DNA"/>
</dbReference>
<accession>A0ABQ7BGS3</accession>
<feature type="compositionally biased region" description="Basic and acidic residues" evidence="1">
    <location>
        <begin position="124"/>
        <end position="138"/>
    </location>
</feature>
<dbReference type="Proteomes" id="UP000266723">
    <property type="component" value="Unassembled WGS sequence"/>
</dbReference>
<feature type="region of interest" description="Disordered" evidence="1">
    <location>
        <begin position="1"/>
        <end position="31"/>
    </location>
</feature>
<feature type="compositionally biased region" description="Basic and acidic residues" evidence="1">
    <location>
        <begin position="88"/>
        <end position="98"/>
    </location>
</feature>